<dbReference type="InterPro" id="IPR002033">
    <property type="entry name" value="TatC"/>
</dbReference>
<feature type="transmembrane region" description="Helical" evidence="5">
    <location>
        <begin position="108"/>
        <end position="135"/>
    </location>
</feature>
<comment type="similarity">
    <text evidence="5">Belongs to the TatC family.</text>
</comment>
<reference evidence="7 8" key="1">
    <citation type="submission" date="2015-03" db="EMBL/GenBank/DDBJ databases">
        <authorList>
            <person name="Murphy D."/>
        </authorList>
    </citation>
    <scope>NUCLEOTIDE SEQUENCE [LARGE SCALE GENOMIC DNA]</scope>
    <source>
        <strain evidence="7 8">OL-4</strain>
    </source>
</reference>
<evidence type="ECO:0000256" key="1">
    <source>
        <dbReference type="ARBA" id="ARBA00004141"/>
    </source>
</evidence>
<keyword evidence="8" id="KW-1185">Reference proteome</keyword>
<accession>A0A0E4GCY1</accession>
<feature type="transmembrane region" description="Helical" evidence="5">
    <location>
        <begin position="23"/>
        <end position="42"/>
    </location>
</feature>
<feature type="transmembrane region" description="Helical" evidence="5">
    <location>
        <begin position="75"/>
        <end position="96"/>
    </location>
</feature>
<comment type="subcellular location">
    <subcellularLocation>
        <location evidence="5">Cell membrane</location>
        <topology evidence="5">Multi-pass membrane protein</topology>
    </subcellularLocation>
    <subcellularLocation>
        <location evidence="1">Membrane</location>
        <topology evidence="1">Multi-pass membrane protein</topology>
    </subcellularLocation>
</comment>
<evidence type="ECO:0000256" key="5">
    <source>
        <dbReference type="HAMAP-Rule" id="MF_00902"/>
    </source>
</evidence>
<dbReference type="EMBL" id="CGIH01000038">
    <property type="protein sequence ID" value="CFX92816.1"/>
    <property type="molecule type" value="Genomic_DNA"/>
</dbReference>
<feature type="transmembrane region" description="Helical" evidence="5">
    <location>
        <begin position="155"/>
        <end position="184"/>
    </location>
</feature>
<comment type="function">
    <text evidence="5">Part of the twin-arginine translocation (Tat) system that transports large folded proteins containing a characteristic twin-arginine motif in their signal peptide across membranes.</text>
</comment>
<dbReference type="PANTHER" id="PTHR30371:SF0">
    <property type="entry name" value="SEC-INDEPENDENT PROTEIN TRANSLOCASE PROTEIN TATC, CHLOROPLASTIC-RELATED"/>
    <property type="match status" value="1"/>
</dbReference>
<dbReference type="GO" id="GO:0065002">
    <property type="term" value="P:intracellular protein transmembrane transport"/>
    <property type="evidence" value="ECO:0007669"/>
    <property type="project" value="TreeGrafter"/>
</dbReference>
<keyword evidence="5" id="KW-0811">Translocation</keyword>
<dbReference type="STRING" id="690567.2223"/>
<dbReference type="GO" id="GO:0009977">
    <property type="term" value="F:proton motive force dependent protein transmembrane transporter activity"/>
    <property type="evidence" value="ECO:0007669"/>
    <property type="project" value="TreeGrafter"/>
</dbReference>
<dbReference type="PANTHER" id="PTHR30371">
    <property type="entry name" value="SEC-INDEPENDENT PROTEIN TRANSLOCASE PROTEIN TATC"/>
    <property type="match status" value="1"/>
</dbReference>
<name>A0A0E4GCY1_9FIRM</name>
<evidence type="ECO:0000313" key="8">
    <source>
        <dbReference type="Proteomes" id="UP000045545"/>
    </source>
</evidence>
<keyword evidence="4 5" id="KW-0472">Membrane</keyword>
<keyword evidence="3 5" id="KW-1133">Transmembrane helix</keyword>
<dbReference type="Proteomes" id="UP000045545">
    <property type="component" value="Unassembled WGS sequence"/>
</dbReference>
<feature type="compositionally biased region" description="Polar residues" evidence="6">
    <location>
        <begin position="266"/>
        <end position="277"/>
    </location>
</feature>
<evidence type="ECO:0000313" key="7">
    <source>
        <dbReference type="EMBL" id="CFX92816.1"/>
    </source>
</evidence>
<evidence type="ECO:0000256" key="2">
    <source>
        <dbReference type="ARBA" id="ARBA00022692"/>
    </source>
</evidence>
<comment type="caution">
    <text evidence="5">Lacks conserved residue(s) required for the propagation of feature annotation.</text>
</comment>
<keyword evidence="5" id="KW-0653">Protein transport</keyword>
<dbReference type="RefSeq" id="WP_242847548.1">
    <property type="nucleotide sequence ID" value="NZ_CGIH01000038.1"/>
</dbReference>
<protein>
    <recommendedName>
        <fullName evidence="5">Sec-independent protein translocase protein TatC</fullName>
    </recommendedName>
</protein>
<dbReference type="AlphaFoldDB" id="A0A0E4GCY1"/>
<comment type="subunit">
    <text evidence="5">Forms a complex with TatA.</text>
</comment>
<keyword evidence="5" id="KW-0813">Transport</keyword>
<dbReference type="Pfam" id="PF00902">
    <property type="entry name" value="TatC"/>
    <property type="match status" value="1"/>
</dbReference>
<gene>
    <name evidence="5" type="primary">tatC</name>
    <name evidence="7" type="ORF">2223</name>
</gene>
<dbReference type="PRINTS" id="PR01840">
    <property type="entry name" value="TATCFAMILY"/>
</dbReference>
<evidence type="ECO:0000256" key="3">
    <source>
        <dbReference type="ARBA" id="ARBA00022989"/>
    </source>
</evidence>
<evidence type="ECO:0000256" key="4">
    <source>
        <dbReference type="ARBA" id="ARBA00023136"/>
    </source>
</evidence>
<dbReference type="GO" id="GO:0043953">
    <property type="term" value="P:protein transport by the Tat complex"/>
    <property type="evidence" value="ECO:0007669"/>
    <property type="project" value="UniProtKB-UniRule"/>
</dbReference>
<sequence length="277" mass="31332">MFGDMTPEDKQTIIEHLEALRKAIIISLIAIIVAAVICFSYNEQILSFIISPLRGLNEKLVVTGVTEAFFVKLKLAFLAGFVVAFPVVVISLWGFIKPALYPSERKYIYILFPITILLFVVGVVFAYFGVLPLILKFFIFIAGENLDTMFKVDQYVSFIMAFTIPFGLVFELPVIIFFLAKMGWVTHEALARNRKYALLVIFILAAALTPGPDPISQCMMGIPMYFLYEVSVLVARWATPNEEREKKKSRKKNKKSKNPENVVSPVENQVDQQTEEG</sequence>
<dbReference type="GO" id="GO:0033281">
    <property type="term" value="C:TAT protein transport complex"/>
    <property type="evidence" value="ECO:0007669"/>
    <property type="project" value="UniProtKB-UniRule"/>
</dbReference>
<evidence type="ECO:0000256" key="6">
    <source>
        <dbReference type="SAM" id="MobiDB-lite"/>
    </source>
</evidence>
<organism evidence="7 8">
    <name type="scientific">Syntrophomonas zehnderi OL-4</name>
    <dbReference type="NCBI Taxonomy" id="690567"/>
    <lineage>
        <taxon>Bacteria</taxon>
        <taxon>Bacillati</taxon>
        <taxon>Bacillota</taxon>
        <taxon>Clostridia</taxon>
        <taxon>Eubacteriales</taxon>
        <taxon>Syntrophomonadaceae</taxon>
        <taxon>Syntrophomonas</taxon>
    </lineage>
</organism>
<proteinExistence type="inferred from homology"/>
<feature type="region of interest" description="Disordered" evidence="6">
    <location>
        <begin position="241"/>
        <end position="277"/>
    </location>
</feature>
<feature type="transmembrane region" description="Helical" evidence="5">
    <location>
        <begin position="196"/>
        <end position="215"/>
    </location>
</feature>
<dbReference type="HAMAP" id="MF_00902">
    <property type="entry name" value="TatC"/>
    <property type="match status" value="1"/>
</dbReference>
<keyword evidence="5" id="KW-1003">Cell membrane</keyword>
<keyword evidence="2 5" id="KW-0812">Transmembrane</keyword>
<feature type="compositionally biased region" description="Basic residues" evidence="6">
    <location>
        <begin position="247"/>
        <end position="256"/>
    </location>
</feature>
<dbReference type="NCBIfam" id="TIGR00945">
    <property type="entry name" value="tatC"/>
    <property type="match status" value="1"/>
</dbReference>